<dbReference type="InterPro" id="IPR000795">
    <property type="entry name" value="T_Tr_GTP-bd_dom"/>
</dbReference>
<dbReference type="SUPFAM" id="SSF52540">
    <property type="entry name" value="P-loop containing nucleoside triphosphate hydrolases"/>
    <property type="match status" value="1"/>
</dbReference>
<evidence type="ECO:0000256" key="7">
    <source>
        <dbReference type="HAMAP-Rule" id="MF_00100"/>
    </source>
</evidence>
<comment type="similarity">
    <text evidence="1 7 8">Belongs to the TRAFAC class translation factor GTPase superfamily. Classic translation factor GTPase family. IF-2 subfamily.</text>
</comment>
<dbReference type="InterPro" id="IPR044145">
    <property type="entry name" value="IF2_II"/>
</dbReference>
<evidence type="ECO:0000256" key="1">
    <source>
        <dbReference type="ARBA" id="ARBA00007733"/>
    </source>
</evidence>
<dbReference type="InterPro" id="IPR000178">
    <property type="entry name" value="TF_IF2_bacterial-like"/>
</dbReference>
<accession>A0A8J6N415</accession>
<dbReference type="GO" id="GO:0003924">
    <property type="term" value="F:GTPase activity"/>
    <property type="evidence" value="ECO:0007669"/>
    <property type="project" value="UniProtKB-UniRule"/>
</dbReference>
<dbReference type="InterPro" id="IPR023115">
    <property type="entry name" value="TIF_IF2_dom3"/>
</dbReference>
<dbReference type="InterPro" id="IPR053905">
    <property type="entry name" value="EF-G-like_DII"/>
</dbReference>
<organism evidence="10 11">
    <name type="scientific">Candidatus Desulfaltia bathyphila</name>
    <dbReference type="NCBI Taxonomy" id="2841697"/>
    <lineage>
        <taxon>Bacteria</taxon>
        <taxon>Pseudomonadati</taxon>
        <taxon>Thermodesulfobacteriota</taxon>
        <taxon>Desulfobacteria</taxon>
        <taxon>Desulfobacterales</taxon>
        <taxon>Desulfobacterales incertae sedis</taxon>
        <taxon>Candidatus Desulfaltia</taxon>
    </lineage>
</organism>
<keyword evidence="5 7" id="KW-0648">Protein biosynthesis</keyword>
<evidence type="ECO:0000313" key="11">
    <source>
        <dbReference type="Proteomes" id="UP000603545"/>
    </source>
</evidence>
<dbReference type="CDD" id="cd03692">
    <property type="entry name" value="mtIF2_IVc"/>
    <property type="match status" value="1"/>
</dbReference>
<keyword evidence="7" id="KW-0963">Cytoplasm</keyword>
<dbReference type="Gene3D" id="3.40.50.10050">
    <property type="entry name" value="Translation initiation factor IF- 2, domain 3"/>
    <property type="match status" value="1"/>
</dbReference>
<evidence type="ECO:0000256" key="3">
    <source>
        <dbReference type="ARBA" id="ARBA00022540"/>
    </source>
</evidence>
<dbReference type="PROSITE" id="PS51722">
    <property type="entry name" value="G_TR_2"/>
    <property type="match status" value="1"/>
</dbReference>
<dbReference type="NCBIfam" id="TIGR00487">
    <property type="entry name" value="IF-2"/>
    <property type="match status" value="1"/>
</dbReference>
<evidence type="ECO:0000256" key="8">
    <source>
        <dbReference type="RuleBase" id="RU000644"/>
    </source>
</evidence>
<dbReference type="PANTHER" id="PTHR43381">
    <property type="entry name" value="TRANSLATION INITIATION FACTOR IF-2-RELATED"/>
    <property type="match status" value="1"/>
</dbReference>
<dbReference type="PANTHER" id="PTHR43381:SF5">
    <property type="entry name" value="TR-TYPE G DOMAIN-CONTAINING PROTEIN"/>
    <property type="match status" value="1"/>
</dbReference>
<dbReference type="InterPro" id="IPR009000">
    <property type="entry name" value="Transl_B-barrel_sf"/>
</dbReference>
<dbReference type="Gene3D" id="1.10.10.2480">
    <property type="match status" value="1"/>
</dbReference>
<gene>
    <name evidence="7 10" type="primary">infB</name>
    <name evidence="10" type="ORF">H8E80_00380</name>
</gene>
<feature type="binding site" evidence="7">
    <location>
        <begin position="402"/>
        <end position="406"/>
    </location>
    <ligand>
        <name>GTP</name>
        <dbReference type="ChEBI" id="CHEBI:37565"/>
    </ligand>
</feature>
<dbReference type="AlphaFoldDB" id="A0A8J6N415"/>
<evidence type="ECO:0000256" key="2">
    <source>
        <dbReference type="ARBA" id="ARBA00020675"/>
    </source>
</evidence>
<comment type="subcellular location">
    <subcellularLocation>
        <location evidence="7">Cytoplasm</location>
    </subcellularLocation>
</comment>
<dbReference type="GO" id="GO:0003743">
    <property type="term" value="F:translation initiation factor activity"/>
    <property type="evidence" value="ECO:0007669"/>
    <property type="project" value="UniProtKB-UniRule"/>
</dbReference>
<dbReference type="GO" id="GO:0005525">
    <property type="term" value="F:GTP binding"/>
    <property type="evidence" value="ECO:0007669"/>
    <property type="project" value="UniProtKB-KW"/>
</dbReference>
<feature type="binding site" evidence="7">
    <location>
        <begin position="356"/>
        <end position="363"/>
    </location>
    <ligand>
        <name>GTP</name>
        <dbReference type="ChEBI" id="CHEBI:37565"/>
    </ligand>
</feature>
<protein>
    <recommendedName>
        <fullName evidence="2 7">Translation initiation factor IF-2</fullName>
    </recommendedName>
</protein>
<proteinExistence type="inferred from homology"/>
<comment type="function">
    <text evidence="7 8">One of the essential components for the initiation of protein synthesis. Protects formylmethionyl-tRNA from spontaneous hydrolysis and promotes its binding to the 30S ribosomal subunits. Also involved in the hydrolysis of GTP during the formation of the 70S ribosomal complex.</text>
</comment>
<dbReference type="InterPro" id="IPR006847">
    <property type="entry name" value="IF2_N"/>
</dbReference>
<evidence type="ECO:0000259" key="9">
    <source>
        <dbReference type="PROSITE" id="PS51722"/>
    </source>
</evidence>
<dbReference type="FunFam" id="2.40.30.10:FF:000007">
    <property type="entry name" value="Translation initiation factor IF-2"/>
    <property type="match status" value="1"/>
</dbReference>
<dbReference type="Gene3D" id="3.40.50.300">
    <property type="entry name" value="P-loop containing nucleotide triphosphate hydrolases"/>
    <property type="match status" value="1"/>
</dbReference>
<dbReference type="Pfam" id="PF11987">
    <property type="entry name" value="IF-2"/>
    <property type="match status" value="1"/>
</dbReference>
<evidence type="ECO:0000313" key="10">
    <source>
        <dbReference type="EMBL" id="MBC8198491.1"/>
    </source>
</evidence>
<reference evidence="10 11" key="1">
    <citation type="submission" date="2020-08" db="EMBL/GenBank/DDBJ databases">
        <title>Bridging the membrane lipid divide: bacteria of the FCB group superphylum have the potential to synthesize archaeal ether lipids.</title>
        <authorList>
            <person name="Villanueva L."/>
            <person name="Von Meijenfeldt F.A.B."/>
            <person name="Westbye A.B."/>
            <person name="Yadav S."/>
            <person name="Hopmans E.C."/>
            <person name="Dutilh B.E."/>
            <person name="Sinninghe Damste J.S."/>
        </authorList>
    </citation>
    <scope>NUCLEOTIDE SEQUENCE [LARGE SCALE GENOMIC DNA]</scope>
    <source>
        <strain evidence="10">NIOZ-UU82</strain>
    </source>
</reference>
<keyword evidence="4 7" id="KW-0547">Nucleotide-binding</keyword>
<evidence type="ECO:0000256" key="6">
    <source>
        <dbReference type="ARBA" id="ARBA00023134"/>
    </source>
</evidence>
<keyword evidence="3 7" id="KW-0396">Initiation factor</keyword>
<dbReference type="CDD" id="cd03702">
    <property type="entry name" value="IF2_mtIF2_II"/>
    <property type="match status" value="1"/>
</dbReference>
<evidence type="ECO:0000256" key="5">
    <source>
        <dbReference type="ARBA" id="ARBA00022917"/>
    </source>
</evidence>
<comment type="caution">
    <text evidence="10">The sequence shown here is derived from an EMBL/GenBank/DDBJ whole genome shotgun (WGS) entry which is preliminary data.</text>
</comment>
<dbReference type="EMBL" id="JACNLL010000008">
    <property type="protein sequence ID" value="MBC8198491.1"/>
    <property type="molecule type" value="Genomic_DNA"/>
</dbReference>
<dbReference type="CDD" id="cd01887">
    <property type="entry name" value="IF2_eIF5B"/>
    <property type="match status" value="1"/>
</dbReference>
<dbReference type="GO" id="GO:0005829">
    <property type="term" value="C:cytosol"/>
    <property type="evidence" value="ECO:0007669"/>
    <property type="project" value="TreeGrafter"/>
</dbReference>
<dbReference type="Gene3D" id="2.40.30.10">
    <property type="entry name" value="Translation factors"/>
    <property type="match status" value="2"/>
</dbReference>
<name>A0A8J6N415_9BACT</name>
<dbReference type="Pfam" id="PF22042">
    <property type="entry name" value="EF-G_D2"/>
    <property type="match status" value="1"/>
</dbReference>
<sequence length="849" mass="93939">MAKIRVYEFAKTLNIQNKILLEKLRDMGISVKSHMSSLDEETVARARAELFGAKPQEVEVTRVKPTVIRRRKKPVKAKVDAKAEPLKEVTSLEKKVKEEPIKKKVAKKKKDLPEIIEEPKQAVEPVELEKKKAVAAKLKPTKALKPRKARKKEIPAKIIKMPVTPREKVAIKPKPKPRLKPEKIPVEITEAPVKERKKKVIKKRLAEVVADKKFFKKKISFRKKEIVEGKDLYARGYPGRKGRKGGKGKMPVHGQKPLITIPKAIKRRIKIDDAIVVSDLAKRMGVKASEIIKKLISLGVMATVNHAIDFDTAAIVAAEFNYEAEQAPSVEKLILMTKKDDPDKLIVRPPVVTIMGHVDHGKTSLLDTIRKSNITDTEAGGITQHIGAYCVSTDKGQIVFLDTPGHEAFSAMRARGAKVTDIVILVVAADDGVMPQTIEAINHSKAAEVPIIVAVNKIDKAGAEPERVKRELADLGLVPEDWGGDIFFVNVSAKENRGINDLLEMILFQAELLELKANPDKLSKGHVVEAKIDPGRGAVATVLVQEGTLRVGDSVVCGMHYGKVRAILNDIGQTVKSAGPSMPVEVVGLSGVPDAGDDFTALSDDKNAKQVSLYRAREQRSRDLAKTGRLSLEKLYETMQENEIKELNLIIKTDVQGSIEALVDSLTKLSNDEVKINITHAATGTITESDISLAAVSKAIIISFNVRSTPKVQAYANEENVDIRHHKIIYDVIKEIKDAILGMMSSTFEEHILGRAEIREVFHIPKIGKVGGCYVTDGKVERGRSARVLRDGVICYDGRISSLHRFKDDAKEVQSGYECGIGIEKYNDIKVGDIIECYYLEEIKPELKE</sequence>
<dbReference type="FunFam" id="3.40.50.300:FF:000019">
    <property type="entry name" value="Translation initiation factor IF-2"/>
    <property type="match status" value="1"/>
</dbReference>
<feature type="domain" description="Tr-type G" evidence="9">
    <location>
        <begin position="347"/>
        <end position="516"/>
    </location>
</feature>
<dbReference type="FunFam" id="3.40.50.10050:FF:000001">
    <property type="entry name" value="Translation initiation factor IF-2"/>
    <property type="match status" value="1"/>
</dbReference>
<dbReference type="InterPro" id="IPR015760">
    <property type="entry name" value="TIF_IF2"/>
</dbReference>
<dbReference type="InterPro" id="IPR027417">
    <property type="entry name" value="P-loop_NTPase"/>
</dbReference>
<evidence type="ECO:0000256" key="4">
    <source>
        <dbReference type="ARBA" id="ARBA00022741"/>
    </source>
</evidence>
<dbReference type="Pfam" id="PF04760">
    <property type="entry name" value="IF2_N"/>
    <property type="match status" value="2"/>
</dbReference>
<feature type="region of interest" description="G-domain" evidence="7">
    <location>
        <begin position="350"/>
        <end position="498"/>
    </location>
</feature>
<dbReference type="SUPFAM" id="SSF52156">
    <property type="entry name" value="Initiation factor IF2/eIF5b, domain 3"/>
    <property type="match status" value="1"/>
</dbReference>
<dbReference type="NCBIfam" id="TIGR00231">
    <property type="entry name" value="small_GTP"/>
    <property type="match status" value="1"/>
</dbReference>
<dbReference type="SUPFAM" id="SSF50447">
    <property type="entry name" value="Translation proteins"/>
    <property type="match status" value="2"/>
</dbReference>
<dbReference type="InterPro" id="IPR005225">
    <property type="entry name" value="Small_GTP-bd"/>
</dbReference>
<dbReference type="Proteomes" id="UP000603545">
    <property type="component" value="Unassembled WGS sequence"/>
</dbReference>
<dbReference type="FunFam" id="2.40.30.10:FF:000008">
    <property type="entry name" value="Translation initiation factor IF-2"/>
    <property type="match status" value="1"/>
</dbReference>
<feature type="binding site" evidence="7">
    <location>
        <begin position="456"/>
        <end position="459"/>
    </location>
    <ligand>
        <name>GTP</name>
        <dbReference type="ChEBI" id="CHEBI:37565"/>
    </ligand>
</feature>
<dbReference type="InterPro" id="IPR036925">
    <property type="entry name" value="TIF_IF2_dom3_sf"/>
</dbReference>
<dbReference type="Pfam" id="PF00009">
    <property type="entry name" value="GTP_EFTU"/>
    <property type="match status" value="1"/>
</dbReference>
<keyword evidence="6 7" id="KW-0342">GTP-binding</keyword>
<dbReference type="HAMAP" id="MF_00100_B">
    <property type="entry name" value="IF_2_B"/>
    <property type="match status" value="1"/>
</dbReference>